<evidence type="ECO:0000256" key="2">
    <source>
        <dbReference type="ARBA" id="ARBA00022729"/>
    </source>
</evidence>
<dbReference type="Gene3D" id="3.40.50.1820">
    <property type="entry name" value="alpha/beta hydrolase"/>
    <property type="match status" value="1"/>
</dbReference>
<protein>
    <submittedName>
        <fullName evidence="7">Acetylxylan esterase</fullName>
    </submittedName>
</protein>
<feature type="region of interest" description="Disordered" evidence="4">
    <location>
        <begin position="56"/>
        <end position="86"/>
    </location>
</feature>
<dbReference type="OrthoDB" id="9809261at2"/>
<organism evidence="7 8">
    <name type="scientific">Larkinella rosea</name>
    <dbReference type="NCBI Taxonomy" id="2025312"/>
    <lineage>
        <taxon>Bacteria</taxon>
        <taxon>Pseudomonadati</taxon>
        <taxon>Bacteroidota</taxon>
        <taxon>Cytophagia</taxon>
        <taxon>Cytophagales</taxon>
        <taxon>Spirosomataceae</taxon>
        <taxon>Larkinella</taxon>
    </lineage>
</organism>
<dbReference type="GO" id="GO:0052689">
    <property type="term" value="F:carboxylic ester hydrolase activity"/>
    <property type="evidence" value="ECO:0007669"/>
    <property type="project" value="UniProtKB-KW"/>
</dbReference>
<accession>A0A3P1BUG9</accession>
<dbReference type="AlphaFoldDB" id="A0A3P1BUG9"/>
<name>A0A3P1BUG9_9BACT</name>
<feature type="domain" description="4-O-methyl-glucuronoyl methylesterase-like" evidence="6">
    <location>
        <begin position="258"/>
        <end position="411"/>
    </location>
</feature>
<dbReference type="EMBL" id="RQJO01000008">
    <property type="protein sequence ID" value="RRB04748.1"/>
    <property type="molecule type" value="Genomic_DNA"/>
</dbReference>
<keyword evidence="1" id="KW-0719">Serine esterase</keyword>
<evidence type="ECO:0000313" key="7">
    <source>
        <dbReference type="EMBL" id="RRB04748.1"/>
    </source>
</evidence>
<dbReference type="Pfam" id="PF22244">
    <property type="entry name" value="GCE_fung"/>
    <property type="match status" value="1"/>
</dbReference>
<evidence type="ECO:0000256" key="3">
    <source>
        <dbReference type="ARBA" id="ARBA00022801"/>
    </source>
</evidence>
<evidence type="ECO:0000256" key="1">
    <source>
        <dbReference type="ARBA" id="ARBA00022487"/>
    </source>
</evidence>
<keyword evidence="2 5" id="KW-0732">Signal</keyword>
<gene>
    <name evidence="7" type="ORF">EHT25_14875</name>
</gene>
<evidence type="ECO:0000313" key="8">
    <source>
        <dbReference type="Proteomes" id="UP000271925"/>
    </source>
</evidence>
<feature type="signal peptide" evidence="5">
    <location>
        <begin position="1"/>
        <end position="20"/>
    </location>
</feature>
<dbReference type="RefSeq" id="WP_124875780.1">
    <property type="nucleotide sequence ID" value="NZ_RQJO01000008.1"/>
</dbReference>
<dbReference type="Proteomes" id="UP000271925">
    <property type="component" value="Unassembled WGS sequence"/>
</dbReference>
<dbReference type="InterPro" id="IPR029058">
    <property type="entry name" value="AB_hydrolase_fold"/>
</dbReference>
<reference evidence="7 8" key="1">
    <citation type="submission" date="2018-11" db="EMBL/GenBank/DDBJ databases">
        <authorList>
            <person name="Zhou Z."/>
            <person name="Wang G."/>
        </authorList>
    </citation>
    <scope>NUCLEOTIDE SEQUENCE [LARGE SCALE GENOMIC DNA]</scope>
    <source>
        <strain evidence="7 8">KCTC52004</strain>
    </source>
</reference>
<evidence type="ECO:0000256" key="5">
    <source>
        <dbReference type="SAM" id="SignalP"/>
    </source>
</evidence>
<keyword evidence="8" id="KW-1185">Reference proteome</keyword>
<evidence type="ECO:0000256" key="4">
    <source>
        <dbReference type="SAM" id="MobiDB-lite"/>
    </source>
</evidence>
<sequence>MKSSIYFLTALVLTALTARAQEPDSTRKAFLAAQAIIKEQSEKDHKQMLEQLHITALRPGPSGNPEAPNAANVDESQASPYTRLPDPLVLKNGKKVTTAKQWWQQRRPEIVEDFDREIYGRVPKNLPKVTWEVISEKKEMNGDFPVITKTLQGHVDNSSYPAIKVDIELTLSTPANSTSPVPVMMSYGFRFPPGFRMPNPPATTLPAKPEPTWQQQLLAKGWGYAVIYPTSYQADNGAGLTKGIIGLVNKGQPRKPDDWGALRAWAWGASRALDYFETDKAVDARKVGIEGLSRYGKATAVTMAYEPRFAIAFVGSSGEGGVKIHRRKFGEQVENVAASGEYHWMAGNFIKYAGPLTPNDLPVDAHELVALCAPRPVFISSGSPKVEGNWVDAKGMFLGGAYAGPVYKLLGRKDMGTMEFPPIETALVDGDVAFRQHSGGHTTGPNWPTFLLFADRYFN</sequence>
<comment type="caution">
    <text evidence="7">The sequence shown here is derived from an EMBL/GenBank/DDBJ whole genome shotgun (WGS) entry which is preliminary data.</text>
</comment>
<keyword evidence="3" id="KW-0378">Hydrolase</keyword>
<feature type="chain" id="PRO_5018290314" evidence="5">
    <location>
        <begin position="21"/>
        <end position="459"/>
    </location>
</feature>
<proteinExistence type="predicted"/>
<dbReference type="InterPro" id="IPR054579">
    <property type="entry name" value="GCE-like_dom"/>
</dbReference>
<evidence type="ECO:0000259" key="6">
    <source>
        <dbReference type="Pfam" id="PF22244"/>
    </source>
</evidence>
<dbReference type="SUPFAM" id="SSF53474">
    <property type="entry name" value="alpha/beta-Hydrolases"/>
    <property type="match status" value="1"/>
</dbReference>